<evidence type="ECO:0000313" key="2">
    <source>
        <dbReference type="EMBL" id="VDD88151.1"/>
    </source>
</evidence>
<dbReference type="EMBL" id="UXUI01007556">
    <property type="protein sequence ID" value="VDD88151.1"/>
    <property type="molecule type" value="Genomic_DNA"/>
</dbReference>
<dbReference type="AlphaFoldDB" id="A0A0N4V0X8"/>
<name>A0A0N4V0X8_ENTVE</name>
<protein>
    <submittedName>
        <fullName evidence="4">SMC hinge domain-containing protein</fullName>
    </submittedName>
</protein>
<evidence type="ECO:0000313" key="4">
    <source>
        <dbReference type="WBParaSite" id="EVEC_0000358601-mRNA-1"/>
    </source>
</evidence>
<dbReference type="WBParaSite" id="EVEC_0000358601-mRNA-1">
    <property type="protein sequence ID" value="EVEC_0000358601-mRNA-1"/>
    <property type="gene ID" value="EVEC_0000358601"/>
</dbReference>
<evidence type="ECO:0000256" key="1">
    <source>
        <dbReference type="SAM" id="MobiDB-lite"/>
    </source>
</evidence>
<proteinExistence type="predicted"/>
<dbReference type="Proteomes" id="UP000274131">
    <property type="component" value="Unassembled WGS sequence"/>
</dbReference>
<feature type="region of interest" description="Disordered" evidence="1">
    <location>
        <begin position="1"/>
        <end position="21"/>
    </location>
</feature>
<keyword evidence="3" id="KW-1185">Reference proteome</keyword>
<organism evidence="4">
    <name type="scientific">Enterobius vermicularis</name>
    <name type="common">Human pinworm</name>
    <dbReference type="NCBI Taxonomy" id="51028"/>
    <lineage>
        <taxon>Eukaryota</taxon>
        <taxon>Metazoa</taxon>
        <taxon>Ecdysozoa</taxon>
        <taxon>Nematoda</taxon>
        <taxon>Chromadorea</taxon>
        <taxon>Rhabditida</taxon>
        <taxon>Spirurina</taxon>
        <taxon>Oxyuridomorpha</taxon>
        <taxon>Oxyuroidea</taxon>
        <taxon>Oxyuridae</taxon>
        <taxon>Enterobius</taxon>
    </lineage>
</organism>
<sequence>MVLEKAALNSHENAYEKKENEKNHDLLPHTVLLETLFYKRPKVLLQHCATHAKLTDEEFNFLIHLAVSRLEKRANVPLHFIQESKHLEKVARDYICGLNSFPIMDYSVEINRSEPIQVILDKIEKNTISKQLKLAHLSKVILTARKLNRILRRHGNHRYFIAIDFDQFGYDTYSIITRLRQRDFTVETVSEGDPIVYTYDNTLYPGPAKSPKRMAQKNNAASANSSVLDKEIFTKTFLLHAMFFMLPYLLSNDQDGC</sequence>
<evidence type="ECO:0000313" key="3">
    <source>
        <dbReference type="Proteomes" id="UP000274131"/>
    </source>
</evidence>
<accession>A0A0N4V0X8</accession>
<gene>
    <name evidence="2" type="ORF">EVEC_LOCUS3294</name>
</gene>
<reference evidence="4" key="1">
    <citation type="submission" date="2017-02" db="UniProtKB">
        <authorList>
            <consortium name="WormBaseParasite"/>
        </authorList>
    </citation>
    <scope>IDENTIFICATION</scope>
</reference>
<reference evidence="2 3" key="2">
    <citation type="submission" date="2018-10" db="EMBL/GenBank/DDBJ databases">
        <authorList>
            <consortium name="Pathogen Informatics"/>
        </authorList>
    </citation>
    <scope>NUCLEOTIDE SEQUENCE [LARGE SCALE GENOMIC DNA]</scope>
</reference>